<dbReference type="STRING" id="441209.GCA_001870665_01144"/>
<dbReference type="AlphaFoldDB" id="A0A2K8K7Z8"/>
<sequence>MAVNGKDLFKKEIWNMINKLSISLAALMAMGIAGAASAQIVKTNTVDVNIEVLPELSFWFGHPNVSLELGTGPENLDVFESTMNYISNVAGTITAEVDGALPTPTVPGGGIQFYIFPDMGEAAAISAIQGNAYNPVGSLAWNQAALGTTQTLYSAPVSQTISTIPWTYGAATPGGLPLPDDWALTVTYTMTED</sequence>
<feature type="chain" id="PRO_5014894513" evidence="1">
    <location>
        <begin position="39"/>
        <end position="193"/>
    </location>
</feature>
<organism evidence="2 3">
    <name type="scientific">Roseinatronobacter bogoriensis subsp. barguzinensis</name>
    <dbReference type="NCBI Taxonomy" id="441209"/>
    <lineage>
        <taxon>Bacteria</taxon>
        <taxon>Pseudomonadati</taxon>
        <taxon>Pseudomonadota</taxon>
        <taxon>Alphaproteobacteria</taxon>
        <taxon>Rhodobacterales</taxon>
        <taxon>Paracoccaceae</taxon>
        <taxon>Roseinatronobacter</taxon>
    </lineage>
</organism>
<proteinExistence type="predicted"/>
<dbReference type="EMBL" id="CP024899">
    <property type="protein sequence ID" value="ATX65577.1"/>
    <property type="molecule type" value="Genomic_DNA"/>
</dbReference>
<accession>A0A2K8K7Z8</accession>
<keyword evidence="1" id="KW-0732">Signal</keyword>
<dbReference type="KEGG" id="rbg:BG454_06850"/>
<protein>
    <submittedName>
        <fullName evidence="2">Uncharacterized protein</fullName>
    </submittedName>
</protein>
<evidence type="ECO:0000313" key="2">
    <source>
        <dbReference type="EMBL" id="ATX65577.1"/>
    </source>
</evidence>
<dbReference type="Proteomes" id="UP000228948">
    <property type="component" value="Chromosome"/>
</dbReference>
<feature type="signal peptide" evidence="1">
    <location>
        <begin position="1"/>
        <end position="38"/>
    </location>
</feature>
<gene>
    <name evidence="2" type="ORF">BG454_06850</name>
</gene>
<evidence type="ECO:0000256" key="1">
    <source>
        <dbReference type="SAM" id="SignalP"/>
    </source>
</evidence>
<keyword evidence="3" id="KW-1185">Reference proteome</keyword>
<reference evidence="2 3" key="1">
    <citation type="submission" date="2017-11" db="EMBL/GenBank/DDBJ databases">
        <title>Revised Sequence and Annotation of the Rhodobaca barguzinensis strain alga05 Genome.</title>
        <authorList>
            <person name="Kopejtka K."/>
            <person name="Tomasch J.M."/>
            <person name="Bunk B."/>
            <person name="Koblizek M."/>
        </authorList>
    </citation>
    <scope>NUCLEOTIDE SEQUENCE [LARGE SCALE GENOMIC DNA]</scope>
    <source>
        <strain evidence="3">alga05</strain>
    </source>
</reference>
<evidence type="ECO:0000313" key="3">
    <source>
        <dbReference type="Proteomes" id="UP000228948"/>
    </source>
</evidence>
<name>A0A2K8K7Z8_9RHOB</name>